<comment type="caution">
    <text evidence="1">The sequence shown here is derived from an EMBL/GenBank/DDBJ whole genome shotgun (WGS) entry which is preliminary data.</text>
</comment>
<gene>
    <name evidence="1" type="ORF">E5990_03735</name>
</gene>
<dbReference type="EMBL" id="SSTG01000027">
    <property type="protein sequence ID" value="THG54201.1"/>
    <property type="molecule type" value="Genomic_DNA"/>
</dbReference>
<name>A0AC61S7F4_9BACT</name>
<evidence type="ECO:0000313" key="1">
    <source>
        <dbReference type="EMBL" id="THG54201.1"/>
    </source>
</evidence>
<dbReference type="Proteomes" id="UP000305401">
    <property type="component" value="Unassembled WGS sequence"/>
</dbReference>
<proteinExistence type="predicted"/>
<accession>A0AC61S7F4</accession>
<keyword evidence="2" id="KW-1185">Reference proteome</keyword>
<evidence type="ECO:0000313" key="2">
    <source>
        <dbReference type="Proteomes" id="UP000305401"/>
    </source>
</evidence>
<reference evidence="1" key="1">
    <citation type="submission" date="2019-04" db="EMBL/GenBank/DDBJ databases">
        <title>Microbes associate with the intestines of laboratory mice.</title>
        <authorList>
            <person name="Navarre W."/>
            <person name="Wong E."/>
            <person name="Huang K.C."/>
            <person name="Tropini C."/>
            <person name="Ng K."/>
            <person name="Yu B."/>
        </authorList>
    </citation>
    <scope>NUCLEOTIDE SEQUENCE</scope>
    <source>
        <strain evidence="1">NM86_A22</strain>
    </source>
</reference>
<sequence>MKKIFALALCSIAMGSTMAYAEETEAQAEMNGYIQDGLAKFTSSNGLYSFRVGARAFIDGSYYFDDYTDRGSGANISSARVRVFSKLGNHFDFKFDVDFMSKGNMLKDVYLRWHSNKNGFFMLGNFIEPFSAENIQTTMNDPFITKSATVQAFGTGRRVGVSYRYYHPYFWGEAGAFSQAPSQEYVQGDKGYSLSARLLGRYTSEDFNIHAGGSINWSRPDAQGITNGSDDYNRSLVVGTNLESAVDKLQLAGATINNVSNVLKFGFEVMANYRNVYFKGEYIGAHYDRERDWNYNFQNAMGTFMGSMFPTISAYKALMGEDTKVKFYGVSVEAGVLVFGGDYKYNRVNALMNRPGGKTLELVARFNHTNLNDILPGSWWAQGARGAGFYTSSLHQAFGITNGSVSGGRLNTFTFGVNYYITNSVVARLDYNYAHLNHKYSLQYCEDKNLHSLQARLAFEF</sequence>
<organism evidence="1 2">
    <name type="scientific">Muribaculum caecicola</name>
    <dbReference type="NCBI Taxonomy" id="3038144"/>
    <lineage>
        <taxon>Bacteria</taxon>
        <taxon>Pseudomonadati</taxon>
        <taxon>Bacteroidota</taxon>
        <taxon>Bacteroidia</taxon>
        <taxon>Bacteroidales</taxon>
        <taxon>Muribaculaceae</taxon>
        <taxon>Muribaculum</taxon>
    </lineage>
</organism>
<protein>
    <submittedName>
        <fullName evidence="1">Uncharacterized protein</fullName>
    </submittedName>
</protein>